<organism evidence="2 3">
    <name type="scientific">Oryza sativa subsp. japonica</name>
    <name type="common">Rice</name>
    <dbReference type="NCBI Taxonomy" id="39947"/>
    <lineage>
        <taxon>Eukaryota</taxon>
        <taxon>Viridiplantae</taxon>
        <taxon>Streptophyta</taxon>
        <taxon>Embryophyta</taxon>
        <taxon>Tracheophyta</taxon>
        <taxon>Spermatophyta</taxon>
        <taxon>Magnoliopsida</taxon>
        <taxon>Liliopsida</taxon>
        <taxon>Poales</taxon>
        <taxon>Poaceae</taxon>
        <taxon>BOP clade</taxon>
        <taxon>Oryzoideae</taxon>
        <taxon>Oryzeae</taxon>
        <taxon>Oryzinae</taxon>
        <taxon>Oryza</taxon>
        <taxon>Oryza sativa</taxon>
    </lineage>
</organism>
<dbReference type="Gramene" id="Os09t0482650-00">
    <property type="protein sequence ID" value="Os09t0482650-00"/>
    <property type="gene ID" value="Os09g0482650"/>
</dbReference>
<dbReference type="Proteomes" id="UP000059680">
    <property type="component" value="Chromosome 9"/>
</dbReference>
<dbReference type="PaxDb" id="39947-A0A0P0XP29"/>
<reference evidence="2 3" key="3">
    <citation type="journal article" date="2013" name="Rice">
        <title>Improvement of the Oryza sativa Nipponbare reference genome using next generation sequence and optical map data.</title>
        <authorList>
            <person name="Kawahara Y."/>
            <person name="de la Bastide M."/>
            <person name="Hamilton J.P."/>
            <person name="Kanamori H."/>
            <person name="McCombie W.R."/>
            <person name="Ouyang S."/>
            <person name="Schwartz D.C."/>
            <person name="Tanaka T."/>
            <person name="Wu J."/>
            <person name="Zhou S."/>
            <person name="Childs K.L."/>
            <person name="Davidson R.M."/>
            <person name="Lin H."/>
            <person name="Quesada-Ocampo L."/>
            <person name="Vaillancourt B."/>
            <person name="Sakai H."/>
            <person name="Lee S.S."/>
            <person name="Kim J."/>
            <person name="Numa H."/>
            <person name="Itoh T."/>
            <person name="Buell C.R."/>
            <person name="Matsumoto T."/>
        </authorList>
    </citation>
    <scope>NUCLEOTIDE SEQUENCE [LARGE SCALE GENOMIC DNA]</scope>
    <source>
        <strain evidence="3">cv. Nipponbare</strain>
    </source>
</reference>
<dbReference type="EMBL" id="AP014965">
    <property type="protein sequence ID" value="BAT08661.1"/>
    <property type="molecule type" value="Genomic_DNA"/>
</dbReference>
<gene>
    <name evidence="2" type="ordered locus">Os09g0482650</name>
    <name evidence="2" type="ORF">OSNPB_090482650</name>
</gene>
<reference evidence="3" key="1">
    <citation type="journal article" date="2005" name="Nature">
        <title>The map-based sequence of the rice genome.</title>
        <authorList>
            <consortium name="International rice genome sequencing project (IRGSP)"/>
            <person name="Matsumoto T."/>
            <person name="Wu J."/>
            <person name="Kanamori H."/>
            <person name="Katayose Y."/>
            <person name="Fujisawa M."/>
            <person name="Namiki N."/>
            <person name="Mizuno H."/>
            <person name="Yamamoto K."/>
            <person name="Antonio B.A."/>
            <person name="Baba T."/>
            <person name="Sakata K."/>
            <person name="Nagamura Y."/>
            <person name="Aoki H."/>
            <person name="Arikawa K."/>
            <person name="Arita K."/>
            <person name="Bito T."/>
            <person name="Chiden Y."/>
            <person name="Fujitsuka N."/>
            <person name="Fukunaka R."/>
            <person name="Hamada M."/>
            <person name="Harada C."/>
            <person name="Hayashi A."/>
            <person name="Hijishita S."/>
            <person name="Honda M."/>
            <person name="Hosokawa S."/>
            <person name="Ichikawa Y."/>
            <person name="Idonuma A."/>
            <person name="Iijima M."/>
            <person name="Ikeda M."/>
            <person name="Ikeno M."/>
            <person name="Ito K."/>
            <person name="Ito S."/>
            <person name="Ito T."/>
            <person name="Ito Y."/>
            <person name="Ito Y."/>
            <person name="Iwabuchi A."/>
            <person name="Kamiya K."/>
            <person name="Karasawa W."/>
            <person name="Kurita K."/>
            <person name="Katagiri S."/>
            <person name="Kikuta A."/>
            <person name="Kobayashi H."/>
            <person name="Kobayashi N."/>
            <person name="Machita K."/>
            <person name="Maehara T."/>
            <person name="Masukawa M."/>
            <person name="Mizubayashi T."/>
            <person name="Mukai Y."/>
            <person name="Nagasaki H."/>
            <person name="Nagata Y."/>
            <person name="Naito S."/>
            <person name="Nakashima M."/>
            <person name="Nakama Y."/>
            <person name="Nakamichi Y."/>
            <person name="Nakamura M."/>
            <person name="Meguro A."/>
            <person name="Negishi M."/>
            <person name="Ohta I."/>
            <person name="Ohta T."/>
            <person name="Okamoto M."/>
            <person name="Ono N."/>
            <person name="Saji S."/>
            <person name="Sakaguchi M."/>
            <person name="Sakai K."/>
            <person name="Shibata M."/>
            <person name="Shimokawa T."/>
            <person name="Song J."/>
            <person name="Takazaki Y."/>
            <person name="Terasawa K."/>
            <person name="Tsugane M."/>
            <person name="Tsuji K."/>
            <person name="Ueda S."/>
            <person name="Waki K."/>
            <person name="Yamagata H."/>
            <person name="Yamamoto M."/>
            <person name="Yamamoto S."/>
            <person name="Yamane H."/>
            <person name="Yoshiki S."/>
            <person name="Yoshihara R."/>
            <person name="Yukawa K."/>
            <person name="Zhong H."/>
            <person name="Yano M."/>
            <person name="Yuan Q."/>
            <person name="Ouyang S."/>
            <person name="Liu J."/>
            <person name="Jones K.M."/>
            <person name="Gansberger K."/>
            <person name="Moffat K."/>
            <person name="Hill J."/>
            <person name="Bera J."/>
            <person name="Fadrosh D."/>
            <person name="Jin S."/>
            <person name="Johri S."/>
            <person name="Kim M."/>
            <person name="Overton L."/>
            <person name="Reardon M."/>
            <person name="Tsitrin T."/>
            <person name="Vuong H."/>
            <person name="Weaver B."/>
            <person name="Ciecko A."/>
            <person name="Tallon L."/>
            <person name="Jackson J."/>
            <person name="Pai G."/>
            <person name="Aken S.V."/>
            <person name="Utterback T."/>
            <person name="Reidmuller S."/>
            <person name="Feldblyum T."/>
            <person name="Hsiao J."/>
            <person name="Zismann V."/>
            <person name="Iobst S."/>
            <person name="de Vazeille A.R."/>
            <person name="Buell C.R."/>
            <person name="Ying K."/>
            <person name="Li Y."/>
            <person name="Lu T."/>
            <person name="Huang Y."/>
            <person name="Zhao Q."/>
            <person name="Feng Q."/>
            <person name="Zhang L."/>
            <person name="Zhu J."/>
            <person name="Weng Q."/>
            <person name="Mu J."/>
            <person name="Lu Y."/>
            <person name="Fan D."/>
            <person name="Liu Y."/>
            <person name="Guan J."/>
            <person name="Zhang Y."/>
            <person name="Yu S."/>
            <person name="Liu X."/>
            <person name="Zhang Y."/>
            <person name="Hong G."/>
            <person name="Han B."/>
            <person name="Choisne N."/>
            <person name="Demange N."/>
            <person name="Orjeda G."/>
            <person name="Samain S."/>
            <person name="Cattolico L."/>
            <person name="Pelletier E."/>
            <person name="Couloux A."/>
            <person name="Segurens B."/>
            <person name="Wincker P."/>
            <person name="D'Hont A."/>
            <person name="Scarpelli C."/>
            <person name="Weissenbach J."/>
            <person name="Salanoubat M."/>
            <person name="Quetier F."/>
            <person name="Yu Y."/>
            <person name="Kim H.R."/>
            <person name="Rambo T."/>
            <person name="Currie J."/>
            <person name="Collura K."/>
            <person name="Luo M."/>
            <person name="Yang T."/>
            <person name="Ammiraju J.S.S."/>
            <person name="Engler F."/>
            <person name="Soderlund C."/>
            <person name="Wing R.A."/>
            <person name="Palmer L.E."/>
            <person name="de la Bastide M."/>
            <person name="Spiegel L."/>
            <person name="Nascimento L."/>
            <person name="Zutavern T."/>
            <person name="O'Shaughnessy A."/>
            <person name="Dike S."/>
            <person name="Dedhia N."/>
            <person name="Preston R."/>
            <person name="Balija V."/>
            <person name="McCombie W.R."/>
            <person name="Chow T."/>
            <person name="Chen H."/>
            <person name="Chung M."/>
            <person name="Chen C."/>
            <person name="Shaw J."/>
            <person name="Wu H."/>
            <person name="Hsiao K."/>
            <person name="Chao Y."/>
            <person name="Chu M."/>
            <person name="Cheng C."/>
            <person name="Hour A."/>
            <person name="Lee P."/>
            <person name="Lin S."/>
            <person name="Lin Y."/>
            <person name="Liou J."/>
            <person name="Liu S."/>
            <person name="Hsing Y."/>
            <person name="Raghuvanshi S."/>
            <person name="Mohanty A."/>
            <person name="Bharti A.K."/>
            <person name="Gaur A."/>
            <person name="Gupta V."/>
            <person name="Kumar D."/>
            <person name="Ravi V."/>
            <person name="Vij S."/>
            <person name="Kapur A."/>
            <person name="Khurana P."/>
            <person name="Khurana P."/>
            <person name="Khurana J.P."/>
            <person name="Tyagi A.K."/>
            <person name="Gaikwad K."/>
            <person name="Singh A."/>
            <person name="Dalal V."/>
            <person name="Srivastava S."/>
            <person name="Dixit A."/>
            <person name="Pal A.K."/>
            <person name="Ghazi I.A."/>
            <person name="Yadav M."/>
            <person name="Pandit A."/>
            <person name="Bhargava A."/>
            <person name="Sureshbabu K."/>
            <person name="Batra K."/>
            <person name="Sharma T.R."/>
            <person name="Mohapatra T."/>
            <person name="Singh N.K."/>
            <person name="Messing J."/>
            <person name="Nelson A.B."/>
            <person name="Fuks G."/>
            <person name="Kavchok S."/>
            <person name="Keizer G."/>
            <person name="Linton E."/>
            <person name="Llaca V."/>
            <person name="Song R."/>
            <person name="Tanyolac B."/>
            <person name="Young S."/>
            <person name="Ho-Il K."/>
            <person name="Hahn J.H."/>
            <person name="Sangsakoo G."/>
            <person name="Vanavichit A."/>
            <person name="de Mattos Luiz.A.T."/>
            <person name="Zimmer P.D."/>
            <person name="Malone G."/>
            <person name="Dellagostin O."/>
            <person name="de Oliveira A.C."/>
            <person name="Bevan M."/>
            <person name="Bancroft I."/>
            <person name="Minx P."/>
            <person name="Cordum H."/>
            <person name="Wilson R."/>
            <person name="Cheng Z."/>
            <person name="Jin W."/>
            <person name="Jiang J."/>
            <person name="Leong S.A."/>
            <person name="Iwama H."/>
            <person name="Gojobori T."/>
            <person name="Itoh T."/>
            <person name="Niimura Y."/>
            <person name="Fujii Y."/>
            <person name="Habara T."/>
            <person name="Sakai H."/>
            <person name="Sato Y."/>
            <person name="Wilson G."/>
            <person name="Kumar K."/>
            <person name="McCouch S."/>
            <person name="Juretic N."/>
            <person name="Hoen D."/>
            <person name="Wright S."/>
            <person name="Bruskiewich R."/>
            <person name="Bureau T."/>
            <person name="Miyao A."/>
            <person name="Hirochika H."/>
            <person name="Nishikawa T."/>
            <person name="Kadowaki K."/>
            <person name="Sugiura M."/>
            <person name="Burr B."/>
            <person name="Sasaki T."/>
        </authorList>
    </citation>
    <scope>NUCLEOTIDE SEQUENCE [LARGE SCALE GENOMIC DNA]</scope>
    <source>
        <strain evidence="3">cv. Nipponbare</strain>
    </source>
</reference>
<evidence type="ECO:0000313" key="2">
    <source>
        <dbReference type="EMBL" id="BAT08661.1"/>
    </source>
</evidence>
<dbReference type="AlphaFoldDB" id="A0A0P0XP29"/>
<dbReference type="InParanoid" id="A0A0P0XP29"/>
<feature type="region of interest" description="Disordered" evidence="1">
    <location>
        <begin position="1"/>
        <end position="46"/>
    </location>
</feature>
<protein>
    <submittedName>
        <fullName evidence="2">Os09g0482650 protein</fullName>
    </submittedName>
</protein>
<keyword evidence="3" id="KW-1185">Reference proteome</keyword>
<accession>A0A0P0XP29</accession>
<reference evidence="2 3" key="2">
    <citation type="journal article" date="2013" name="Plant Cell Physiol.">
        <title>Rice Annotation Project Database (RAP-DB): an integrative and interactive database for rice genomics.</title>
        <authorList>
            <person name="Sakai H."/>
            <person name="Lee S.S."/>
            <person name="Tanaka T."/>
            <person name="Numa H."/>
            <person name="Kim J."/>
            <person name="Kawahara Y."/>
            <person name="Wakimoto H."/>
            <person name="Yang C.C."/>
            <person name="Iwamoto M."/>
            <person name="Abe T."/>
            <person name="Yamada Y."/>
            <person name="Muto A."/>
            <person name="Inokuchi H."/>
            <person name="Ikemura T."/>
            <person name="Matsumoto T."/>
            <person name="Sasaki T."/>
            <person name="Itoh T."/>
        </authorList>
    </citation>
    <scope>NUCLEOTIDE SEQUENCE [LARGE SCALE GENOMIC DNA]</scope>
    <source>
        <strain evidence="3">cv. Nipponbare</strain>
    </source>
</reference>
<proteinExistence type="predicted"/>
<sequence length="83" mass="9163">MVVHAAAMSSPSRRTACRLHPTTTSRFRRSLRRNAPARPRPHAPSPLAASYRTALLTITVEFRRDISSTSAASASRRKSFGGW</sequence>
<name>A0A0P0XP29_ORYSJ</name>
<evidence type="ECO:0000256" key="1">
    <source>
        <dbReference type="SAM" id="MobiDB-lite"/>
    </source>
</evidence>
<evidence type="ECO:0000313" key="3">
    <source>
        <dbReference type="Proteomes" id="UP000059680"/>
    </source>
</evidence>